<protein>
    <recommendedName>
        <fullName evidence="3">DUF2020 domain-containing protein</fullName>
    </recommendedName>
</protein>
<dbReference type="InterPro" id="IPR016123">
    <property type="entry name" value="Mog1/PsbP_a/b/a-sand"/>
</dbReference>
<evidence type="ECO:0000256" key="1">
    <source>
        <dbReference type="SAM" id="MobiDB-lite"/>
    </source>
</evidence>
<name>A0AAD0JSX5_9ACTN</name>
<dbReference type="KEGG" id="dpc:A6048_15460"/>
<dbReference type="SUPFAM" id="SSF55724">
    <property type="entry name" value="Mog1p/PsbP-like"/>
    <property type="match status" value="1"/>
</dbReference>
<gene>
    <name evidence="4" type="ORF">A6048_15460</name>
</gene>
<feature type="signal peptide" evidence="2">
    <location>
        <begin position="1"/>
        <end position="21"/>
    </location>
</feature>
<dbReference type="InterPro" id="IPR018567">
    <property type="entry name" value="DUF2020"/>
</dbReference>
<evidence type="ECO:0000256" key="2">
    <source>
        <dbReference type="SAM" id="SignalP"/>
    </source>
</evidence>
<sequence length="183" mass="19040">MRIAATTLLAPLSVVLLGVTAGCGGGDTEPAPEMGTIQTAPPETSEPEIPQVEPVTRAECPYLSVDEVSRLNGELATDVRIDDRVDPAACFFYSADGAVQLTTTVYSVESEERATELVDASAPVGESERSDVEDGWTGGRTGGPGGALVVLARGTQVLAVQSTQEQSVKVQRVAELVAPRVAD</sequence>
<keyword evidence="5" id="KW-1185">Reference proteome</keyword>
<dbReference type="Gene3D" id="3.40.1000.10">
    <property type="entry name" value="Mog1/PsbP, alpha/beta/alpha sandwich"/>
    <property type="match status" value="1"/>
</dbReference>
<feature type="region of interest" description="Disordered" evidence="1">
    <location>
        <begin position="119"/>
        <end position="143"/>
    </location>
</feature>
<evidence type="ECO:0000259" key="3">
    <source>
        <dbReference type="Pfam" id="PF09449"/>
    </source>
</evidence>
<dbReference type="EMBL" id="CP015453">
    <property type="protein sequence ID" value="AWH96654.1"/>
    <property type="molecule type" value="Genomic_DNA"/>
</dbReference>
<evidence type="ECO:0000313" key="4">
    <source>
        <dbReference type="EMBL" id="AWH96654.1"/>
    </source>
</evidence>
<feature type="domain" description="DUF2020" evidence="3">
    <location>
        <begin position="50"/>
        <end position="177"/>
    </location>
</feature>
<dbReference type="AlphaFoldDB" id="A0AAD0JSX5"/>
<dbReference type="Pfam" id="PF09449">
    <property type="entry name" value="DUF2020"/>
    <property type="match status" value="1"/>
</dbReference>
<reference evidence="4 5" key="1">
    <citation type="submission" date="2016-04" db="EMBL/GenBank/DDBJ databases">
        <title>Complete genome sequence of the haloalkaliphilic hydrocarbon-degrading bacterium Dietzia psychralcaliphila ILA-1T, isolated from a drain of a fish product-processing plant.</title>
        <authorList>
            <person name="Zhao J."/>
            <person name="Hu B."/>
            <person name="Geng S."/>
            <person name="Nie Y."/>
            <person name="Tang Y."/>
        </authorList>
    </citation>
    <scope>NUCLEOTIDE SEQUENCE [LARGE SCALE GENOMIC DNA]</scope>
    <source>
        <strain evidence="4 5">ILA-1</strain>
    </source>
</reference>
<dbReference type="RefSeq" id="WP_235027615.1">
    <property type="nucleotide sequence ID" value="NZ_CP015453.1"/>
</dbReference>
<keyword evidence="2" id="KW-0732">Signal</keyword>
<feature type="chain" id="PRO_5041977783" description="DUF2020 domain-containing protein" evidence="2">
    <location>
        <begin position="22"/>
        <end position="183"/>
    </location>
</feature>
<dbReference type="PROSITE" id="PS51257">
    <property type="entry name" value="PROKAR_LIPOPROTEIN"/>
    <property type="match status" value="1"/>
</dbReference>
<proteinExistence type="predicted"/>
<accession>A0AAD0JSX5</accession>
<feature type="region of interest" description="Disordered" evidence="1">
    <location>
        <begin position="26"/>
        <end position="49"/>
    </location>
</feature>
<dbReference type="Proteomes" id="UP000244903">
    <property type="component" value="Chromosome"/>
</dbReference>
<evidence type="ECO:0000313" key="5">
    <source>
        <dbReference type="Proteomes" id="UP000244903"/>
    </source>
</evidence>
<organism evidence="4 5">
    <name type="scientific">Dietzia psychralcaliphila</name>
    <dbReference type="NCBI Taxonomy" id="139021"/>
    <lineage>
        <taxon>Bacteria</taxon>
        <taxon>Bacillati</taxon>
        <taxon>Actinomycetota</taxon>
        <taxon>Actinomycetes</taxon>
        <taxon>Mycobacteriales</taxon>
        <taxon>Dietziaceae</taxon>
        <taxon>Dietzia</taxon>
    </lineage>
</organism>